<reference evidence="2 3" key="1">
    <citation type="submission" date="2012-05" db="EMBL/GenBank/DDBJ databases">
        <title>The Genome Sequence of Fusobacterium periodontium Oral Taxon 201 Strain D10.</title>
        <authorList>
            <consortium name="The Broad Institute Genome Sequencing Platform"/>
            <consortium name="The Broad Institute Genome Sequencing Center for Infectious Disease"/>
            <person name="Earl A."/>
            <person name="Ward D."/>
            <person name="Feldgarden M."/>
            <person name="Gevers D."/>
            <person name="Strauss J."/>
            <person name="Sibley C."/>
            <person name="White A."/>
            <person name="Ambrose C.E."/>
            <person name="Allen-Vercoe E."/>
            <person name="Walker B."/>
            <person name="Young S.K."/>
            <person name="Zeng Q."/>
            <person name="Gargeya S."/>
            <person name="Fitzgerald M."/>
            <person name="Haas B."/>
            <person name="Abouelleil A."/>
            <person name="Alvarado L."/>
            <person name="Arachchi H.M."/>
            <person name="Berlin A.M."/>
            <person name="Chapman S.B."/>
            <person name="Goldberg J."/>
            <person name="Griggs A."/>
            <person name="Gujja S."/>
            <person name="Hansen M."/>
            <person name="Howarth C."/>
            <person name="Imamovic A."/>
            <person name="Larimer J."/>
            <person name="McCowan C."/>
            <person name="Montmayeur A."/>
            <person name="Murphy C."/>
            <person name="Neiman D."/>
            <person name="Pearson M."/>
            <person name="Priest M."/>
            <person name="Roberts A."/>
            <person name="Saif S."/>
            <person name="Shea T."/>
            <person name="Sisk P."/>
            <person name="Sykes S."/>
            <person name="Wortman J."/>
            <person name="Nusbaum C."/>
            <person name="Birren B."/>
        </authorList>
    </citation>
    <scope>NUCLEOTIDE SEQUENCE [LARGE SCALE GENOMIC DNA]</scope>
    <source>
        <strain evidence="2 3">D10</strain>
    </source>
</reference>
<sequence length="205" mass="23825">KMEIFDIAKGLAKKGTIKEIQKNTDYIMKLIKDENYLKNIDILELKNLKDIIEPLTIFIDADGKHLNYVIGDFEDTCISTEVKDINTFASAYINSKAKFQKYLDKNKELLSIKKLRNNIELDEEDLKELKQLLYSNEEVSLESLKNENNTEIEKISSLYGKKESFGIFIRSLIGLDREAINKEFSEFLNKDKFNSNQIELINLII</sequence>
<proteinExistence type="predicted"/>
<accession>K1GVW7</accession>
<dbReference type="EMBL" id="ACIF01000218">
    <property type="protein sequence ID" value="EKA93532.1"/>
    <property type="molecule type" value="Genomic_DNA"/>
</dbReference>
<feature type="non-terminal residue" evidence="2">
    <location>
        <position position="205"/>
    </location>
</feature>
<dbReference type="HOGENOM" id="CLU_1340020_0_0_0"/>
<name>K1GVW7_9FUSO</name>
<dbReference type="GO" id="GO:0003677">
    <property type="term" value="F:DNA binding"/>
    <property type="evidence" value="ECO:0007669"/>
    <property type="project" value="InterPro"/>
</dbReference>
<dbReference type="Proteomes" id="UP000005809">
    <property type="component" value="Unassembled WGS sequence"/>
</dbReference>
<gene>
    <name evidence="2" type="ORF">FPOG_01586</name>
</gene>
<protein>
    <recommendedName>
        <fullName evidence="1">EcoEI R protein C-terminal domain-containing protein</fullName>
    </recommendedName>
</protein>
<organism evidence="2 3">
    <name type="scientific">Fusobacterium periodonticum D10</name>
    <dbReference type="NCBI Taxonomy" id="620833"/>
    <lineage>
        <taxon>Bacteria</taxon>
        <taxon>Fusobacteriati</taxon>
        <taxon>Fusobacteriota</taxon>
        <taxon>Fusobacteriia</taxon>
        <taxon>Fusobacteriales</taxon>
        <taxon>Fusobacteriaceae</taxon>
        <taxon>Fusobacterium</taxon>
    </lineage>
</organism>
<feature type="non-terminal residue" evidence="2">
    <location>
        <position position="1"/>
    </location>
</feature>
<dbReference type="GO" id="GO:0006304">
    <property type="term" value="P:DNA modification"/>
    <property type="evidence" value="ECO:0007669"/>
    <property type="project" value="InterPro"/>
</dbReference>
<evidence type="ECO:0000313" key="3">
    <source>
        <dbReference type="Proteomes" id="UP000005809"/>
    </source>
</evidence>
<evidence type="ECO:0000259" key="1">
    <source>
        <dbReference type="Pfam" id="PF08463"/>
    </source>
</evidence>
<feature type="domain" description="EcoEI R protein C-terminal" evidence="1">
    <location>
        <begin position="96"/>
        <end position="204"/>
    </location>
</feature>
<dbReference type="RefSeq" id="WP_005967420.1">
    <property type="nucleotide sequence ID" value="NZ_JH815383.1"/>
</dbReference>
<evidence type="ECO:0000313" key="2">
    <source>
        <dbReference type="EMBL" id="EKA93532.1"/>
    </source>
</evidence>
<dbReference type="InterPro" id="IPR013670">
    <property type="entry name" value="EcoEI_R_C_dom"/>
</dbReference>
<dbReference type="AlphaFoldDB" id="K1GVW7"/>
<comment type="caution">
    <text evidence="2">The sequence shown here is derived from an EMBL/GenBank/DDBJ whole genome shotgun (WGS) entry which is preliminary data.</text>
</comment>
<dbReference type="Pfam" id="PF08463">
    <property type="entry name" value="EcoEI_R_C"/>
    <property type="match status" value="1"/>
</dbReference>
<dbReference type="GO" id="GO:0003824">
    <property type="term" value="F:catalytic activity"/>
    <property type="evidence" value="ECO:0007669"/>
    <property type="project" value="InterPro"/>
</dbReference>